<keyword evidence="2" id="KW-0675">Receptor</keyword>
<evidence type="ECO:0000313" key="3">
    <source>
        <dbReference type="Proteomes" id="UP000001940"/>
    </source>
</evidence>
<dbReference type="Pfam" id="PF10318">
    <property type="entry name" value="7TM_GPCR_Srh"/>
    <property type="match status" value="1"/>
</dbReference>
<keyword evidence="3" id="KW-1185">Reference proteome</keyword>
<dbReference type="PANTHER" id="PTHR22941:SF2">
    <property type="entry name" value="SERPENTINE RECEPTOR, CLASS H-RELATED"/>
    <property type="match status" value="1"/>
</dbReference>
<dbReference type="AlphaFoldDB" id="O17292"/>
<feature type="transmembrane region" description="Helical" evidence="1">
    <location>
        <begin position="51"/>
        <end position="76"/>
    </location>
</feature>
<keyword evidence="1" id="KW-0812">Transmembrane</keyword>
<reference evidence="2 3" key="1">
    <citation type="journal article" date="1998" name="Science">
        <title>Genome sequence of the nematode C. elegans: a platform for investigating biology.</title>
        <authorList>
            <consortium name="The C. elegans sequencing consortium"/>
            <person name="Sulson J.E."/>
            <person name="Waterston R."/>
        </authorList>
    </citation>
    <scope>NUCLEOTIDE SEQUENCE [LARGE SCALE GENOMIC DNA]</scope>
    <source>
        <strain evidence="2 3">Bristol N2</strain>
    </source>
</reference>
<evidence type="ECO:0000256" key="1">
    <source>
        <dbReference type="SAM" id="Phobius"/>
    </source>
</evidence>
<dbReference type="PANTHER" id="PTHR22941">
    <property type="entry name" value="SERPENTINE RECEPTOR"/>
    <property type="match status" value="1"/>
</dbReference>
<evidence type="ECO:0000313" key="2">
    <source>
        <dbReference type="EMBL" id="CCD67117.1"/>
    </source>
</evidence>
<dbReference type="SUPFAM" id="SSF81321">
    <property type="entry name" value="Family A G protein-coupled receptor-like"/>
    <property type="match status" value="1"/>
</dbReference>
<dbReference type="SMR" id="O17292"/>
<name>O17292_CAEEL</name>
<dbReference type="KEGG" id="cel:CELE_R52.7"/>
<dbReference type="InterPro" id="IPR019422">
    <property type="entry name" value="7TM_GPCR_serpentine_rcpt_Srh"/>
</dbReference>
<accession>O17292</accession>
<dbReference type="GeneID" id="187881"/>
<protein>
    <submittedName>
        <fullName evidence="2">Serpentine Receptor, class H</fullName>
    </submittedName>
</protein>
<dbReference type="OrthoDB" id="5802824at2759"/>
<evidence type="ECO:0000313" key="4">
    <source>
        <dbReference type="WormBase" id="R52.7"/>
    </source>
</evidence>
<feature type="transmembrane region" description="Helical" evidence="1">
    <location>
        <begin position="138"/>
        <end position="159"/>
    </location>
</feature>
<sequence length="334" mass="38627">MHNSCRFTYFDSPEFLTLAFHTTSLIETPIHCLGFYCILWKTPEQMKSVKWYMFTLHTWILLFDYSLSLLTAPFVLVNEGAGYPLGLSKYTNVPEVFQFMIVIDFATNMAISIDSIFENRFYIICTFSWKHHWKFWRRVWLAAHYILLIVLLSVIPFLVPDQNIAVKKLFQNIPCLPKHFLEAPIFVVADDKTYHMIAAVFHIALICFEVFLFVVFLIRNSAKQLKEKTMSQKTFELQKRFFIALVIQISIPLACFIFPLAFAAFSVIIGYSNQAVTNVLVVTIASHGIVSTIAMLLLHKPYRNAVKEIWNRPFGKSADVSQNQGRNLFIAPRV</sequence>
<proteinExistence type="predicted"/>
<dbReference type="EMBL" id="BX284602">
    <property type="protein sequence ID" value="CCD67117.1"/>
    <property type="molecule type" value="Genomic_DNA"/>
</dbReference>
<feature type="transmembrane region" description="Helical" evidence="1">
    <location>
        <begin position="196"/>
        <end position="220"/>
    </location>
</feature>
<keyword evidence="1" id="KW-1133">Transmembrane helix</keyword>
<gene>
    <name evidence="2 4" type="primary">srh-195</name>
    <name evidence="2" type="ORF">CELE_R52.7</name>
    <name evidence="4" type="ORF">R52.7</name>
</gene>
<dbReference type="HOGENOM" id="CLU_042960_1_1_1"/>
<dbReference type="Bgee" id="WBGene00005408">
    <property type="expression patterns" value="Expressed in embryo and 2 other cell types or tissues"/>
</dbReference>
<dbReference type="Proteomes" id="UP000001940">
    <property type="component" value="Chromosome II"/>
</dbReference>
<dbReference type="AGR" id="WB:WBGene00005408"/>
<dbReference type="CTD" id="187881"/>
<dbReference type="eggNOG" id="ENOG502TFM0">
    <property type="taxonomic scope" value="Eukaryota"/>
</dbReference>
<feature type="transmembrane region" description="Helical" evidence="1">
    <location>
        <begin position="96"/>
        <end position="117"/>
    </location>
</feature>
<dbReference type="FunCoup" id="O17292">
    <property type="interactions" value="12"/>
</dbReference>
<dbReference type="WormBase" id="R52.7">
    <property type="protein sequence ID" value="CE21126"/>
    <property type="gene ID" value="WBGene00005408"/>
    <property type="gene designation" value="srh-195"/>
</dbReference>
<dbReference type="OMA" id="CISTHRY"/>
<feature type="transmembrane region" description="Helical" evidence="1">
    <location>
        <begin position="241"/>
        <end position="269"/>
    </location>
</feature>
<dbReference type="PaxDb" id="6239-R52.7"/>
<organism evidence="2 3">
    <name type="scientific">Caenorhabditis elegans</name>
    <dbReference type="NCBI Taxonomy" id="6239"/>
    <lineage>
        <taxon>Eukaryota</taxon>
        <taxon>Metazoa</taxon>
        <taxon>Ecdysozoa</taxon>
        <taxon>Nematoda</taxon>
        <taxon>Chromadorea</taxon>
        <taxon>Rhabditida</taxon>
        <taxon>Rhabditina</taxon>
        <taxon>Rhabditomorpha</taxon>
        <taxon>Rhabditoidea</taxon>
        <taxon>Rhabditidae</taxon>
        <taxon>Peloderinae</taxon>
        <taxon>Caenorhabditis</taxon>
    </lineage>
</organism>
<feature type="transmembrane region" description="Helical" evidence="1">
    <location>
        <begin position="18"/>
        <end position="39"/>
    </location>
</feature>
<feature type="transmembrane region" description="Helical" evidence="1">
    <location>
        <begin position="275"/>
        <end position="298"/>
    </location>
</feature>
<keyword evidence="1" id="KW-0472">Membrane</keyword>
<dbReference type="InParanoid" id="O17292"/>
<dbReference type="PhylomeDB" id="O17292"/>
<dbReference type="InterPro" id="IPR053220">
    <property type="entry name" value="Nematode_rcpt-like_serp_H"/>
</dbReference>
<dbReference type="UCSC" id="R52.7">
    <property type="organism name" value="c. elegans"/>
</dbReference>
<dbReference type="RefSeq" id="NP_494186.1">
    <property type="nucleotide sequence ID" value="NM_061785.4"/>
</dbReference>